<gene>
    <name evidence="3" type="ORF">POSPLADRAFT_1145802</name>
</gene>
<dbReference type="GeneID" id="36330793"/>
<feature type="domain" description="DUF6533" evidence="2">
    <location>
        <begin position="17"/>
        <end position="62"/>
    </location>
</feature>
<dbReference type="EMBL" id="KZ110599">
    <property type="protein sequence ID" value="OSX61029.1"/>
    <property type="molecule type" value="Genomic_DNA"/>
</dbReference>
<dbReference type="Proteomes" id="UP000194127">
    <property type="component" value="Unassembled WGS sequence"/>
</dbReference>
<dbReference type="OrthoDB" id="2769647at2759"/>
<sequence>MSAALIAEIKQDYVENCLYFAATSLCCYDYCLTLQQEIDFIWSGRLTFANILFYCFRYPAILNTIFVVLGYVPWPGWQTSRVLPALSCTIIIRFEMAGDVLILTSSAFQNTGWLTAKLVFTAMRVYALSGRSKILFGIVLTLGLVAPVISTYTFVVSYPILQVVTPTYQSCDIYTRYTVNKVHSNIVRWAWTLAGMIGTRVSSLLFDGLVMALTWVRIRRIAVPSSDAAASNSLQAVLIKDTAYVIRSNTSYNAADGGASLLKLYQHGRQLLDLREVTATFGESKTTSISQTVSGLKFVLSSTSPEDILTDEFLSSDSVTVESSMQDDLTVHITG</sequence>
<evidence type="ECO:0000259" key="2">
    <source>
        <dbReference type="Pfam" id="PF20151"/>
    </source>
</evidence>
<dbReference type="RefSeq" id="XP_024337823.1">
    <property type="nucleotide sequence ID" value="XM_024485844.1"/>
</dbReference>
<proteinExistence type="predicted"/>
<keyword evidence="1" id="KW-0472">Membrane</keyword>
<organism evidence="3 4">
    <name type="scientific">Postia placenta MAD-698-R-SB12</name>
    <dbReference type="NCBI Taxonomy" id="670580"/>
    <lineage>
        <taxon>Eukaryota</taxon>
        <taxon>Fungi</taxon>
        <taxon>Dikarya</taxon>
        <taxon>Basidiomycota</taxon>
        <taxon>Agaricomycotina</taxon>
        <taxon>Agaricomycetes</taxon>
        <taxon>Polyporales</taxon>
        <taxon>Adustoporiaceae</taxon>
        <taxon>Rhodonia</taxon>
    </lineage>
</organism>
<keyword evidence="1" id="KW-1133">Transmembrane helix</keyword>
<keyword evidence="4" id="KW-1185">Reference proteome</keyword>
<reference evidence="3 4" key="1">
    <citation type="submission" date="2017-04" db="EMBL/GenBank/DDBJ databases">
        <title>Genome Sequence of the Model Brown-Rot Fungus Postia placenta SB12.</title>
        <authorList>
            <consortium name="DOE Joint Genome Institute"/>
            <person name="Gaskell J."/>
            <person name="Kersten P."/>
            <person name="Larrondo L.F."/>
            <person name="Canessa P."/>
            <person name="Martinez D."/>
            <person name="Hibbett D."/>
            <person name="Schmoll M."/>
            <person name="Kubicek C.P."/>
            <person name="Martinez A.T."/>
            <person name="Yadav J."/>
            <person name="Master E."/>
            <person name="Magnuson J.K."/>
            <person name="James T."/>
            <person name="Yaver D."/>
            <person name="Berka R."/>
            <person name="Labutti K."/>
            <person name="Lipzen A."/>
            <person name="Aerts A."/>
            <person name="Barry K."/>
            <person name="Henrissat B."/>
            <person name="Blanchette R."/>
            <person name="Grigoriev I."/>
            <person name="Cullen D."/>
        </authorList>
    </citation>
    <scope>NUCLEOTIDE SEQUENCE [LARGE SCALE GENOMIC DNA]</scope>
    <source>
        <strain evidence="3 4">MAD-698-R-SB12</strain>
    </source>
</reference>
<name>A0A1X6MXG2_9APHY</name>
<keyword evidence="1" id="KW-0812">Transmembrane</keyword>
<protein>
    <recommendedName>
        <fullName evidence="2">DUF6533 domain-containing protein</fullName>
    </recommendedName>
</protein>
<dbReference type="Pfam" id="PF20151">
    <property type="entry name" value="DUF6533"/>
    <property type="match status" value="1"/>
</dbReference>
<evidence type="ECO:0000313" key="3">
    <source>
        <dbReference type="EMBL" id="OSX61029.1"/>
    </source>
</evidence>
<feature type="transmembrane region" description="Helical" evidence="1">
    <location>
        <begin position="51"/>
        <end position="72"/>
    </location>
</feature>
<evidence type="ECO:0000313" key="4">
    <source>
        <dbReference type="Proteomes" id="UP000194127"/>
    </source>
</evidence>
<accession>A0A1X6MXG2</accession>
<evidence type="ECO:0000256" key="1">
    <source>
        <dbReference type="SAM" id="Phobius"/>
    </source>
</evidence>
<feature type="transmembrane region" description="Helical" evidence="1">
    <location>
        <begin position="134"/>
        <end position="155"/>
    </location>
</feature>
<dbReference type="AlphaFoldDB" id="A0A1X6MXG2"/>
<dbReference type="InterPro" id="IPR045340">
    <property type="entry name" value="DUF6533"/>
</dbReference>